<keyword evidence="1" id="KW-0677">Repeat</keyword>
<dbReference type="SUPFAM" id="SSF51294">
    <property type="entry name" value="Hedgehog/intein (Hint) domain"/>
    <property type="match status" value="1"/>
</dbReference>
<dbReference type="InterPro" id="IPR022385">
    <property type="entry name" value="Rhs_assc_core"/>
</dbReference>
<gene>
    <name evidence="4" type="ORF">E7272_05615</name>
</gene>
<dbReference type="Gene3D" id="2.170.16.10">
    <property type="entry name" value="Hedgehog/Intein (Hint) domain"/>
    <property type="match status" value="1"/>
</dbReference>
<dbReference type="PANTHER" id="PTHR32305">
    <property type="match status" value="1"/>
</dbReference>
<feature type="compositionally biased region" description="Basic and acidic residues" evidence="2">
    <location>
        <begin position="285"/>
        <end position="295"/>
    </location>
</feature>
<accession>A0A927YQB0</accession>
<feature type="compositionally biased region" description="Basic and acidic residues" evidence="2">
    <location>
        <begin position="312"/>
        <end position="339"/>
    </location>
</feature>
<dbReference type="CDD" id="cd00081">
    <property type="entry name" value="Hint"/>
    <property type="match status" value="1"/>
</dbReference>
<dbReference type="InterPro" id="IPR030934">
    <property type="entry name" value="Intein_C"/>
</dbReference>
<name>A0A927YQB0_9FIRM</name>
<evidence type="ECO:0000313" key="4">
    <source>
        <dbReference type="EMBL" id="MBE5919308.1"/>
    </source>
</evidence>
<dbReference type="EMBL" id="SVER01000011">
    <property type="protein sequence ID" value="MBE5919308.1"/>
    <property type="molecule type" value="Genomic_DNA"/>
</dbReference>
<dbReference type="Pfam" id="PF07591">
    <property type="entry name" value="PT-HINT"/>
    <property type="match status" value="1"/>
</dbReference>
<organism evidence="4 5">
    <name type="scientific">Pseudobutyrivibrio ruminis</name>
    <dbReference type="NCBI Taxonomy" id="46206"/>
    <lineage>
        <taxon>Bacteria</taxon>
        <taxon>Bacillati</taxon>
        <taxon>Bacillota</taxon>
        <taxon>Clostridia</taxon>
        <taxon>Lachnospirales</taxon>
        <taxon>Lachnospiraceae</taxon>
        <taxon>Pseudobutyrivibrio</taxon>
    </lineage>
</organism>
<dbReference type="SMART" id="SM00306">
    <property type="entry name" value="HintN"/>
    <property type="match status" value="1"/>
</dbReference>
<dbReference type="InterPro" id="IPR036844">
    <property type="entry name" value="Hint_dom_sf"/>
</dbReference>
<dbReference type="GO" id="GO:0016539">
    <property type="term" value="P:intein-mediated protein splicing"/>
    <property type="evidence" value="ECO:0007669"/>
    <property type="project" value="InterPro"/>
</dbReference>
<feature type="compositionally biased region" description="Basic and acidic residues" evidence="2">
    <location>
        <begin position="352"/>
        <end position="371"/>
    </location>
</feature>
<evidence type="ECO:0000259" key="3">
    <source>
        <dbReference type="SMART" id="SM00306"/>
    </source>
</evidence>
<feature type="compositionally biased region" description="Basic and acidic residues" evidence="2">
    <location>
        <begin position="380"/>
        <end position="411"/>
    </location>
</feature>
<feature type="compositionally biased region" description="Acidic residues" evidence="2">
    <location>
        <begin position="426"/>
        <end position="435"/>
    </location>
</feature>
<proteinExistence type="predicted"/>
<dbReference type="Gene3D" id="2.180.10.10">
    <property type="entry name" value="RHS repeat-associated core"/>
    <property type="match status" value="1"/>
</dbReference>
<dbReference type="InterPro" id="IPR006141">
    <property type="entry name" value="Intein_N"/>
</dbReference>
<dbReference type="Gene3D" id="2.60.120.260">
    <property type="entry name" value="Galactose-binding domain-like"/>
    <property type="match status" value="3"/>
</dbReference>
<evidence type="ECO:0000256" key="2">
    <source>
        <dbReference type="SAM" id="MobiDB-lite"/>
    </source>
</evidence>
<dbReference type="NCBIfam" id="TIGR03696">
    <property type="entry name" value="Rhs_assc_core"/>
    <property type="match status" value="1"/>
</dbReference>
<sequence>MKKRLVMWIKRVVSFALIASMICTSEKIEAFAEEPEDIVETLSENVKEDDEYLNVNSEENETIVSEIISSRDEYSKEYLLSNGARALVVYAQPVHYVAENGAMLEIDNSLRATEEGYENVDNKYHVLFTDSENSKGKVFFESDDYKINWEYVDVPENEENNHTDLRVEKEDGEEKLDDLATFGHVIGSSNISFEGYADGTKLEYEPLSDGVKESIIVDNRDIGNKFSFKINLNGLKARINLVNEVELYDEESGEIKYIFPAPFMVDANGDYSDAVWYSFGNKKETKDVEEIPQDEKLEDEEVRDSKQVNCDEEIKKTEEVNETEDEKKSEEDTEIKNSKDIGASEVDEDNVKEEITENEQNKGDITDKASEEEFEGNSENEIKVQEDESDSDSEKDSDKALEKNKEEKLEESSETVDDSQLGTRELDEENEEIEENEDCIYLTITADDEWLSSASFPVVIDPIIKPVVDMKNVDTCCVNSTSAFLSDTLLAGKSAKDNCVYRSFVKFDLPKLKENKIISSAELNVTSKSIEAPGKDGCDYLVIKKITSPWQFKDTEEKTISSWETQPTFDNRNIDYIKTGHKFFDITKAVREWYEEISPNYGLAIMSYDEARNGLGTLSLSTAKTTPYLKITYRDSVGIEEYWGTHKTAVGTAGEGYINDYTGALTVINNDVTTNGLRKNINIQHVYNSNEDGHKWKLNYEERITVPLDELDITAYPYVYTDGDGTKHYFKAENVKYFQNGAEYTAQKNNLYPSARDEDGLKLYIVQVTDPVLKAKYPIKLIDKSASNVKYFDKYGRLALITDSNRYENGKAPKGKTVNEANTVEIIYEDSDISYSKENYDLVISSAQKLNDYSKKTNFEESDYIERKEQIGILTSALDALSTDIYAQSDIRVAKCVAGAQNIYNSMVDIYSVNNSVLQKSTKDIISKITEAKKIIGDTVLYEGYISQVKDAVGRVSTIEYDSAKRIVSISDPSKVDKKNRYIYTENGLLAEVVFANNKSAKYEYSEDGKLISMQDNSGYEVRYSYSGNHVCKVQECANKVEGQTYTIEYGVNNINKFRFSGIDDVFGNVDDVINTYVFDAQGRKISEYSNFVGKREVLGAQAYTYADNIGKNIARTTYNDQTNSKVTNYLVNAGFEDGLGSWTILKDCDWNVGSTSSTHYFGERCGTLSPKGSLVGFYQEVRLPKGTYVISYRTKRDGDSNLGVCIDFNGELKEITQYAVKDDEWSFQYGSFTIDEESTIPVCVMAEGNGTSYIDGMVLEAGTKPSGYVSSVSTGEKKAADKDESNTRHKIKDYAVKGRQTVNYLKNHDFEFKESETGTDAAWITYVGEKKAAANQVNKYAAVKGKDNTNISYVGARATVFTMANLKASTAGIKQEVKSLKAGTYTLSGFVKADNIVDTKIWLRVTDNNGNNYKSEILDQSSTKRINEGWKRLTVTFDIEDKSDIEIAAEVEGGANTGNGKVYLDSLQLETGDIANQYNILEDGSFDLAINNSLYKWDSYKKGTFNDEIISSGVDGGKCYHITGEPGRNKYLKFTTELSYTTESYILSGWIKTNTTPVRKGRELKVKAYHSDDNSVFESTLGLDDYSDGWKYFTLVLPSHKWKKTDIAILFYDNIGDLYIDDLQLSKNDVCTNEYNTNGTKKALNQGKKSTQNTYDGYNRVSSIKSPSGSTQNIKYDEYNHVSVVTSNSEAGKSNTVMTYDKYGNQLTLEEQTVEDPGVKSTALYASNTYTEDGNYLKSTTGNNGATKYYTYDENTGLKTSETIPTFEGKAAPIIKYNYDDYGNLKKVVRSSDNNSRQINYIYGDFSDLKSIEHNGFNYEYEYDSFGNIISTSIAGQVTQKNVYNPFNGSLKETQFADNSIQYSEYDEYGNVKEIYSKIDGEEHPTDSYKYYNDGNVAIHKDEINSISTEYDYNNSNDIVRTKVKGKINGIDYSSATQFTYNTAGNVEEASYFLNDKEQNYKYTYHLDGKPNVSTLPSGSIKSNTYDKLRRLTKENYKLANNANNLVVNYKYADGVSSKNSIKGTQNKISKYTNTIGKKTQSDFSYEYDSCGNITSIDSIYSIRGVKGENYYTSSRYKYNEFGEISKAVETHIIKGRRECSYEYDAGGNIISEKVVEDKKPTITHNYKYDSVWRDKLISYDGHPIEYDLMGHPTKYLGLDMRWNGINDTLEKISGDGKNISYKYLSDGTRLSKKVGKNTTTYIYNAGKLLAEETDVDRINYYYDSEDTIVEIGYQKKSAGKLSAECRYFYTKNAQGDVVGICRSSDSVPVGTYEYDIWGNVIAIEASRFYKGEDENNILERNPIRYRGYYYDNETKFYYLNARYYDPKVHRFISADSVIAGVSEDVNGYNLFEYSNNNPVNCQDQSGNFPELSNTQKVAIGLGIITVLAVSAVVTGGASCVVMGALIGSCTGAVSGAASGAVISGGIEYLKTRDMQATKQAAIDGAADGFMWGSVTGAVTGGMTSPYCFVAGTLVCTVDGEVPIEDIEVGDYVLAENPDTGEVDYKPVLETYEHDTYDVVYLTIDGEEFTTTEGHPFYTLERGFVKAGELRFSDTLIDDNGNKLHLEKKNKEHLTKPVTVYNFAVEDYHTYFVGENEVLVHNNCGVNPENGFSSFSKFKRVFGKAGEGKEWHHIVEQSQIGKSGFDPKMIHNMDNMIALDRNMHRRVTAIYNSVLNDTEGMTLRNWLAGQSFEVQYRRGIEVLKSIGAL</sequence>
<protein>
    <submittedName>
        <fullName evidence="4">DNRLRE domain-containing protein</fullName>
    </submittedName>
</protein>
<dbReference type="PANTHER" id="PTHR32305:SF15">
    <property type="entry name" value="PROTEIN RHSA-RELATED"/>
    <property type="match status" value="1"/>
</dbReference>
<dbReference type="Proteomes" id="UP000766246">
    <property type="component" value="Unassembled WGS sequence"/>
</dbReference>
<feature type="region of interest" description="Disordered" evidence="2">
    <location>
        <begin position="285"/>
        <end position="435"/>
    </location>
</feature>
<dbReference type="InterPro" id="IPR050708">
    <property type="entry name" value="T6SS_VgrG/RHS"/>
</dbReference>
<dbReference type="InterPro" id="IPR003587">
    <property type="entry name" value="Hint_dom_N"/>
</dbReference>
<dbReference type="PROSITE" id="PS50817">
    <property type="entry name" value="INTEIN_N_TER"/>
    <property type="match status" value="1"/>
</dbReference>
<dbReference type="NCBIfam" id="NF033679">
    <property type="entry name" value="DNRLRE_dom"/>
    <property type="match status" value="1"/>
</dbReference>
<feature type="domain" description="Hint" evidence="3">
    <location>
        <begin position="2467"/>
        <end position="2561"/>
    </location>
</feature>
<dbReference type="Pfam" id="PF25023">
    <property type="entry name" value="TEN_YD-shell"/>
    <property type="match status" value="1"/>
</dbReference>
<dbReference type="PROSITE" id="PS50818">
    <property type="entry name" value="INTEIN_C_TER"/>
    <property type="match status" value="1"/>
</dbReference>
<comment type="caution">
    <text evidence="4">The sequence shown here is derived from an EMBL/GenBank/DDBJ whole genome shotgun (WGS) entry which is preliminary data.</text>
</comment>
<evidence type="ECO:0000256" key="1">
    <source>
        <dbReference type="ARBA" id="ARBA00022737"/>
    </source>
</evidence>
<dbReference type="InterPro" id="IPR056823">
    <property type="entry name" value="TEN-like_YD-shell"/>
</dbReference>
<reference evidence="4" key="1">
    <citation type="submission" date="2019-04" db="EMBL/GenBank/DDBJ databases">
        <title>Evolution of Biomass-Degrading Anaerobic Consortia Revealed by Metagenomics.</title>
        <authorList>
            <person name="Peng X."/>
        </authorList>
    </citation>
    <scope>NUCLEOTIDE SEQUENCE</scope>
    <source>
        <strain evidence="4">SIG311</strain>
    </source>
</reference>
<evidence type="ECO:0000313" key="5">
    <source>
        <dbReference type="Proteomes" id="UP000766246"/>
    </source>
</evidence>